<dbReference type="InterPro" id="IPR002401">
    <property type="entry name" value="Cyt_P450_E_grp-I"/>
</dbReference>
<evidence type="ECO:0008006" key="5">
    <source>
        <dbReference type="Google" id="ProtNLM"/>
    </source>
</evidence>
<accession>A0A146MG59</accession>
<dbReference type="InterPro" id="IPR050182">
    <property type="entry name" value="Cytochrome_P450_fam2"/>
</dbReference>
<dbReference type="GO" id="GO:0008392">
    <property type="term" value="F:arachidonate epoxygenase activity"/>
    <property type="evidence" value="ECO:0007669"/>
    <property type="project" value="TreeGrafter"/>
</dbReference>
<proteinExistence type="inferred from homology"/>
<dbReference type="SUPFAM" id="SSF48264">
    <property type="entry name" value="Cytochrome P450"/>
    <property type="match status" value="1"/>
</dbReference>
<dbReference type="GO" id="GO:0019373">
    <property type="term" value="P:epoxygenase P450 pathway"/>
    <property type="evidence" value="ECO:0007669"/>
    <property type="project" value="TreeGrafter"/>
</dbReference>
<comment type="similarity">
    <text evidence="1">Belongs to the cytochrome P450 family.</text>
</comment>
<sequence>MGLRARAGFTFPCLLSLGKRYCFGEGLARMELFLFLTNILQNFHLRSPQAPQDIDVSPRLVGFATIPPNYTMSFLSR</sequence>
<evidence type="ECO:0000256" key="2">
    <source>
        <dbReference type="ARBA" id="ARBA00022723"/>
    </source>
</evidence>
<gene>
    <name evidence="4" type="ORF">c10929_g1_i1</name>
</gene>
<evidence type="ECO:0000313" key="4">
    <source>
        <dbReference type="EMBL" id="JAQ18668.1"/>
    </source>
</evidence>
<keyword evidence="3" id="KW-0408">Iron</keyword>
<dbReference type="Pfam" id="PF00067">
    <property type="entry name" value="p450"/>
    <property type="match status" value="1"/>
</dbReference>
<dbReference type="GO" id="GO:0005737">
    <property type="term" value="C:cytoplasm"/>
    <property type="evidence" value="ECO:0007669"/>
    <property type="project" value="TreeGrafter"/>
</dbReference>
<keyword evidence="2" id="KW-0479">Metal-binding</keyword>
<name>A0A146MG59_SCHMA</name>
<dbReference type="GO" id="GO:0016712">
    <property type="term" value="F:oxidoreductase activity, acting on paired donors, with incorporation or reduction of molecular oxygen, reduced flavin or flavoprotein as one donor, and incorporation of one atom of oxygen"/>
    <property type="evidence" value="ECO:0007669"/>
    <property type="project" value="TreeGrafter"/>
</dbReference>
<dbReference type="InterPro" id="IPR001128">
    <property type="entry name" value="Cyt_P450"/>
</dbReference>
<dbReference type="Gene3D" id="1.10.630.10">
    <property type="entry name" value="Cytochrome P450"/>
    <property type="match status" value="1"/>
</dbReference>
<dbReference type="PANTHER" id="PTHR24300:SF180">
    <property type="entry name" value="CYTOCHROME P450 2A6"/>
    <property type="match status" value="1"/>
</dbReference>
<reference evidence="4" key="1">
    <citation type="journal article" date="2015" name="PLoS Negl. Trop. Dis.">
        <title>Schistosoma mansoni Egg, Adult Male and Female Comparative Gene Expression Analysis and Identification of Novel Genes by RNA-Seq.</title>
        <authorList>
            <person name="Anderson L."/>
            <person name="Amaral M.S."/>
            <person name="Beckedorff F."/>
            <person name="Silva L.F."/>
            <person name="Dazzani B."/>
            <person name="Oliveira K.C."/>
            <person name="Almeida G.T."/>
            <person name="Gomes M.R."/>
            <person name="Pires D.S."/>
            <person name="Setubal J.C."/>
            <person name="DeMarco R."/>
            <person name="Verjovski-Almeida S."/>
        </authorList>
    </citation>
    <scope>NUCLEOTIDE SEQUENCE</scope>
    <source>
        <strain evidence="4">BH</strain>
    </source>
</reference>
<dbReference type="EMBL" id="GDQY01000166">
    <property type="protein sequence ID" value="JAQ18668.1"/>
    <property type="molecule type" value="Transcribed_RNA"/>
</dbReference>
<dbReference type="GO" id="GO:0009804">
    <property type="term" value="P:coumarin metabolic process"/>
    <property type="evidence" value="ECO:0007669"/>
    <property type="project" value="TreeGrafter"/>
</dbReference>
<protein>
    <recommendedName>
        <fullName evidence="5">Cytochrome P450</fullName>
    </recommendedName>
</protein>
<evidence type="ECO:0000256" key="1">
    <source>
        <dbReference type="ARBA" id="ARBA00010617"/>
    </source>
</evidence>
<dbReference type="PANTHER" id="PTHR24300">
    <property type="entry name" value="CYTOCHROME P450 508A4-RELATED"/>
    <property type="match status" value="1"/>
</dbReference>
<dbReference type="InterPro" id="IPR036396">
    <property type="entry name" value="Cyt_P450_sf"/>
</dbReference>
<dbReference type="PRINTS" id="PR00463">
    <property type="entry name" value="EP450I"/>
</dbReference>
<dbReference type="GO" id="GO:0005506">
    <property type="term" value="F:iron ion binding"/>
    <property type="evidence" value="ECO:0007669"/>
    <property type="project" value="InterPro"/>
</dbReference>
<dbReference type="GO" id="GO:0006805">
    <property type="term" value="P:xenobiotic metabolic process"/>
    <property type="evidence" value="ECO:0007669"/>
    <property type="project" value="TreeGrafter"/>
</dbReference>
<dbReference type="AlphaFoldDB" id="A0A146MG59"/>
<dbReference type="GO" id="GO:0020037">
    <property type="term" value="F:heme binding"/>
    <property type="evidence" value="ECO:0007669"/>
    <property type="project" value="InterPro"/>
</dbReference>
<organism evidence="4">
    <name type="scientific">Schistosoma mansoni</name>
    <name type="common">Blood fluke</name>
    <dbReference type="NCBI Taxonomy" id="6183"/>
    <lineage>
        <taxon>Eukaryota</taxon>
        <taxon>Metazoa</taxon>
        <taxon>Spiralia</taxon>
        <taxon>Lophotrochozoa</taxon>
        <taxon>Platyhelminthes</taxon>
        <taxon>Trematoda</taxon>
        <taxon>Digenea</taxon>
        <taxon>Strigeidida</taxon>
        <taxon>Schistosomatoidea</taxon>
        <taxon>Schistosomatidae</taxon>
        <taxon>Schistosoma</taxon>
    </lineage>
</organism>
<evidence type="ECO:0000256" key="3">
    <source>
        <dbReference type="ARBA" id="ARBA00023004"/>
    </source>
</evidence>